<evidence type="ECO:0000256" key="2">
    <source>
        <dbReference type="ARBA" id="ARBA00009995"/>
    </source>
</evidence>
<evidence type="ECO:0000313" key="13">
    <source>
        <dbReference type="WBParaSite" id="SPAL_0001276600.1"/>
    </source>
</evidence>
<accession>A0A0N5C484</accession>
<evidence type="ECO:0000256" key="1">
    <source>
        <dbReference type="ARBA" id="ARBA00004167"/>
    </source>
</evidence>
<dbReference type="Gene3D" id="3.40.50.2000">
    <property type="entry name" value="Glycogen Phosphorylase B"/>
    <property type="match status" value="1"/>
</dbReference>
<dbReference type="InterPro" id="IPR002213">
    <property type="entry name" value="UDP_glucos_trans"/>
</dbReference>
<dbReference type="GO" id="GO:0015020">
    <property type="term" value="F:glucuronosyltransferase activity"/>
    <property type="evidence" value="ECO:0007669"/>
    <property type="project" value="UniProtKB-EC"/>
</dbReference>
<evidence type="ECO:0000256" key="3">
    <source>
        <dbReference type="ARBA" id="ARBA00012544"/>
    </source>
</evidence>
<comment type="catalytic activity">
    <reaction evidence="10">
        <text>glucuronate acceptor + UDP-alpha-D-glucuronate = acceptor beta-D-glucuronoside + UDP + H(+)</text>
        <dbReference type="Rhea" id="RHEA:21032"/>
        <dbReference type="ChEBI" id="CHEBI:15378"/>
        <dbReference type="ChEBI" id="CHEBI:58052"/>
        <dbReference type="ChEBI" id="CHEBI:58223"/>
        <dbReference type="ChEBI" id="CHEBI:132367"/>
        <dbReference type="ChEBI" id="CHEBI:132368"/>
        <dbReference type="EC" id="2.4.1.17"/>
    </reaction>
</comment>
<keyword evidence="5" id="KW-0808">Transferase</keyword>
<keyword evidence="4" id="KW-0328">Glycosyltransferase</keyword>
<feature type="transmembrane region" description="Helical" evidence="11">
    <location>
        <begin position="246"/>
        <end position="265"/>
    </location>
</feature>
<name>A0A0N5C484_STREA</name>
<proteinExistence type="inferred from homology"/>
<evidence type="ECO:0000256" key="6">
    <source>
        <dbReference type="ARBA" id="ARBA00022692"/>
    </source>
</evidence>
<dbReference type="PANTHER" id="PTHR48043">
    <property type="entry name" value="EG:EG0003.4 PROTEIN-RELATED"/>
    <property type="match status" value="1"/>
</dbReference>
<keyword evidence="8 11" id="KW-1133">Transmembrane helix</keyword>
<dbReference type="PANTHER" id="PTHR48043:SF23">
    <property type="entry name" value="UDP-GLUCURONOSYLTRANSFERASE"/>
    <property type="match status" value="1"/>
</dbReference>
<organism evidence="12 13">
    <name type="scientific">Strongyloides papillosus</name>
    <name type="common">Intestinal threadworm</name>
    <dbReference type="NCBI Taxonomy" id="174720"/>
    <lineage>
        <taxon>Eukaryota</taxon>
        <taxon>Metazoa</taxon>
        <taxon>Ecdysozoa</taxon>
        <taxon>Nematoda</taxon>
        <taxon>Chromadorea</taxon>
        <taxon>Rhabditida</taxon>
        <taxon>Tylenchina</taxon>
        <taxon>Panagrolaimomorpha</taxon>
        <taxon>Strongyloidoidea</taxon>
        <taxon>Strongyloididae</taxon>
        <taxon>Strongyloides</taxon>
    </lineage>
</organism>
<dbReference type="WBParaSite" id="SPAL_0001276600.1">
    <property type="protein sequence ID" value="SPAL_0001276600.1"/>
    <property type="gene ID" value="SPAL_0001276600"/>
</dbReference>
<dbReference type="InterPro" id="IPR050271">
    <property type="entry name" value="UDP-glycosyltransferase"/>
</dbReference>
<reference evidence="13" key="1">
    <citation type="submission" date="2017-02" db="UniProtKB">
        <authorList>
            <consortium name="WormBaseParasite"/>
        </authorList>
    </citation>
    <scope>IDENTIFICATION</scope>
</reference>
<protein>
    <recommendedName>
        <fullName evidence="3">glucuronosyltransferase</fullName>
        <ecNumber evidence="3">2.4.1.17</ecNumber>
    </recommendedName>
</protein>
<comment type="subcellular location">
    <subcellularLocation>
        <location evidence="1">Membrane</location>
        <topology evidence="1">Single-pass membrane protein</topology>
    </subcellularLocation>
</comment>
<keyword evidence="12" id="KW-1185">Reference proteome</keyword>
<evidence type="ECO:0000256" key="9">
    <source>
        <dbReference type="ARBA" id="ARBA00023136"/>
    </source>
</evidence>
<comment type="similarity">
    <text evidence="2">Belongs to the UDP-glycosyltransferase family.</text>
</comment>
<evidence type="ECO:0000256" key="11">
    <source>
        <dbReference type="SAM" id="Phobius"/>
    </source>
</evidence>
<evidence type="ECO:0000256" key="4">
    <source>
        <dbReference type="ARBA" id="ARBA00022676"/>
    </source>
</evidence>
<keyword evidence="7" id="KW-0732">Signal</keyword>
<dbReference type="FunFam" id="3.40.50.2000:FF:000038">
    <property type="entry name" value="UDP-GlucuronosylTransferase"/>
    <property type="match status" value="1"/>
</dbReference>
<evidence type="ECO:0000256" key="7">
    <source>
        <dbReference type="ARBA" id="ARBA00022729"/>
    </source>
</evidence>
<evidence type="ECO:0000256" key="8">
    <source>
        <dbReference type="ARBA" id="ARBA00022989"/>
    </source>
</evidence>
<dbReference type="GO" id="GO:0016020">
    <property type="term" value="C:membrane"/>
    <property type="evidence" value="ECO:0007669"/>
    <property type="project" value="UniProtKB-SubCell"/>
</dbReference>
<dbReference type="CDD" id="cd03784">
    <property type="entry name" value="GT1_Gtf-like"/>
    <property type="match status" value="1"/>
</dbReference>
<dbReference type="Proteomes" id="UP000046392">
    <property type="component" value="Unplaced"/>
</dbReference>
<dbReference type="SUPFAM" id="SSF53756">
    <property type="entry name" value="UDP-Glycosyltransferase/glycogen phosphorylase"/>
    <property type="match status" value="1"/>
</dbReference>
<sequence length="275" mass="31605">MYSKHINLQDVFDEKFGAGFYDECKVLTNVSFFLINTNPLLDIPTPKSPKMIEVAGIISFGTVAKSTYMDQEKKDEIIKTVQTFPDITFIWKYKTLKDGLGKGIENLVLSKLIPQNDLLNGRRLSLFVTHGGMGSTTEVAFSYVPALVVPIFGDRMRNARLLERLDIGLAVEKDILRDSKKFKEKILEVLNNGKYKINSIKTAEMLRNKPISSEELLMKHVKFACRFGQLPRLELASKDIGVIEYYDLYIIVPFLIVFFLLFCNYQNFPQRYFQN</sequence>
<keyword evidence="9 11" id="KW-0472">Membrane</keyword>
<evidence type="ECO:0000256" key="5">
    <source>
        <dbReference type="ARBA" id="ARBA00022679"/>
    </source>
</evidence>
<keyword evidence="6 11" id="KW-0812">Transmembrane</keyword>
<dbReference type="Pfam" id="PF00201">
    <property type="entry name" value="UDPGT"/>
    <property type="match status" value="1"/>
</dbReference>
<evidence type="ECO:0000313" key="12">
    <source>
        <dbReference type="Proteomes" id="UP000046392"/>
    </source>
</evidence>
<evidence type="ECO:0000256" key="10">
    <source>
        <dbReference type="ARBA" id="ARBA00047475"/>
    </source>
</evidence>
<dbReference type="STRING" id="174720.A0A0N5C484"/>
<dbReference type="AlphaFoldDB" id="A0A0N5C484"/>
<dbReference type="EC" id="2.4.1.17" evidence="3"/>